<dbReference type="STRING" id="150033.RV14_GL000309"/>
<dbReference type="AlphaFoldDB" id="A0A1L8WJG6"/>
<dbReference type="Proteomes" id="UP000182152">
    <property type="component" value="Unassembled WGS sequence"/>
</dbReference>
<gene>
    <name evidence="1" type="ORF">RV14_GL000309</name>
</gene>
<comment type="caution">
    <text evidence="1">The sequence shown here is derived from an EMBL/GenBank/DDBJ whole genome shotgun (WGS) entry which is preliminary data.</text>
</comment>
<dbReference type="OrthoDB" id="4202626at2"/>
<protein>
    <recommendedName>
        <fullName evidence="3">Cytoplasmic protein</fullName>
    </recommendedName>
</protein>
<dbReference type="RefSeq" id="WP_071855512.1">
    <property type="nucleotide sequence ID" value="NZ_JBCLRY010000008.1"/>
</dbReference>
<sequence>MGVTVKSKQTVTVSGTGESKTAAFSAALNDVQKKILKKSSDVILRIEPNDVTVLLAKEQTYIERFMFFFLPRKRKTYQVKLQVHVDITRIDLQAVEFINQKNQVQNTINVPFLTKKV</sequence>
<reference evidence="1 2" key="1">
    <citation type="submission" date="2014-12" db="EMBL/GenBank/DDBJ databases">
        <title>Draft genome sequences of 29 type strains of Enterococci.</title>
        <authorList>
            <person name="Zhong Z."/>
            <person name="Sun Z."/>
            <person name="Liu W."/>
            <person name="Zhang W."/>
            <person name="Zhang H."/>
        </authorList>
    </citation>
    <scope>NUCLEOTIDE SEQUENCE [LARGE SCALE GENOMIC DNA]</scope>
    <source>
        <strain evidence="1 2">DSM 15687</strain>
    </source>
</reference>
<dbReference type="Pfam" id="PF14189">
    <property type="entry name" value="DUF4312"/>
    <property type="match status" value="1"/>
</dbReference>
<dbReference type="EMBL" id="JXLB01000011">
    <property type="protein sequence ID" value="OJG81154.1"/>
    <property type="molecule type" value="Genomic_DNA"/>
</dbReference>
<proteinExistence type="predicted"/>
<dbReference type="NCBIfam" id="TIGR03578">
    <property type="entry name" value="EF_0831"/>
    <property type="match status" value="1"/>
</dbReference>
<name>A0A1L8WJG6_9ENTE</name>
<organism evidence="1 2">
    <name type="scientific">Enterococcus ratti</name>
    <dbReference type="NCBI Taxonomy" id="150033"/>
    <lineage>
        <taxon>Bacteria</taxon>
        <taxon>Bacillati</taxon>
        <taxon>Bacillota</taxon>
        <taxon>Bacilli</taxon>
        <taxon>Lactobacillales</taxon>
        <taxon>Enterococcaceae</taxon>
        <taxon>Enterococcus</taxon>
    </lineage>
</organism>
<keyword evidence="2" id="KW-1185">Reference proteome</keyword>
<evidence type="ECO:0000313" key="2">
    <source>
        <dbReference type="Proteomes" id="UP000182152"/>
    </source>
</evidence>
<evidence type="ECO:0000313" key="1">
    <source>
        <dbReference type="EMBL" id="OJG81154.1"/>
    </source>
</evidence>
<evidence type="ECO:0008006" key="3">
    <source>
        <dbReference type="Google" id="ProtNLM"/>
    </source>
</evidence>
<dbReference type="InterPro" id="IPR020037">
    <property type="entry name" value="DUF4312"/>
</dbReference>
<accession>A0A1L8WJG6</accession>